<evidence type="ECO:0000256" key="1">
    <source>
        <dbReference type="SAM" id="Phobius"/>
    </source>
</evidence>
<keyword evidence="4" id="KW-1185">Reference proteome</keyword>
<feature type="transmembrane region" description="Helical" evidence="1">
    <location>
        <begin position="126"/>
        <end position="146"/>
    </location>
</feature>
<keyword evidence="1" id="KW-1133">Transmembrane helix</keyword>
<dbReference type="InterPro" id="IPR056121">
    <property type="entry name" value="DUF7704"/>
</dbReference>
<reference evidence="3 4" key="1">
    <citation type="journal article" date="2024" name="Commun. Biol.">
        <title>Comparative genomic analysis of thermophilic fungi reveals convergent evolutionary adaptations and gene losses.</title>
        <authorList>
            <person name="Steindorff A.S."/>
            <person name="Aguilar-Pontes M.V."/>
            <person name="Robinson A.J."/>
            <person name="Andreopoulos B."/>
            <person name="LaButti K."/>
            <person name="Kuo A."/>
            <person name="Mondo S."/>
            <person name="Riley R."/>
            <person name="Otillar R."/>
            <person name="Haridas S."/>
            <person name="Lipzen A."/>
            <person name="Grimwood J."/>
            <person name="Schmutz J."/>
            <person name="Clum A."/>
            <person name="Reid I.D."/>
            <person name="Moisan M.C."/>
            <person name="Butler G."/>
            <person name="Nguyen T.T.M."/>
            <person name="Dewar K."/>
            <person name="Conant G."/>
            <person name="Drula E."/>
            <person name="Henrissat B."/>
            <person name="Hansel C."/>
            <person name="Singer S."/>
            <person name="Hutchinson M.I."/>
            <person name="de Vries R.P."/>
            <person name="Natvig D.O."/>
            <person name="Powell A.J."/>
            <person name="Tsang A."/>
            <person name="Grigoriev I.V."/>
        </authorList>
    </citation>
    <scope>NUCLEOTIDE SEQUENCE [LARGE SCALE GENOMIC DNA]</scope>
    <source>
        <strain evidence="3 4">CBS 494.80</strain>
    </source>
</reference>
<evidence type="ECO:0000313" key="3">
    <source>
        <dbReference type="EMBL" id="KAL2074497.1"/>
    </source>
</evidence>
<evidence type="ECO:0000313" key="4">
    <source>
        <dbReference type="Proteomes" id="UP001595075"/>
    </source>
</evidence>
<proteinExistence type="predicted"/>
<dbReference type="EMBL" id="JAZHXI010000002">
    <property type="protein sequence ID" value="KAL2074497.1"/>
    <property type="molecule type" value="Genomic_DNA"/>
</dbReference>
<feature type="transmembrane region" description="Helical" evidence="1">
    <location>
        <begin position="86"/>
        <end position="106"/>
    </location>
</feature>
<evidence type="ECO:0000259" key="2">
    <source>
        <dbReference type="Pfam" id="PF24803"/>
    </source>
</evidence>
<keyword evidence="1" id="KW-0812">Transmembrane</keyword>
<sequence>MSTPAFALPRFYTAFFLIIEPISALVGAFYAHARPLEYLQLTHAGSSPLLESTIPLSTSIVLSQLANLYLLFAINEALVLRSTSDLRVWKTVLFGLLLADFGHLHSVSGLGLDIYWNVLKWNRMDWGNVGFVYAGATMRILFLAGVGMNTASGREAAQRVAQRANLEKSK</sequence>
<dbReference type="PANTHER" id="PTHR37019:SF1">
    <property type="entry name" value="EXPERA DOMAIN-CONTAINING PROTEIN"/>
    <property type="match status" value="1"/>
</dbReference>
<name>A0ABR4CXC3_9HELO</name>
<gene>
    <name evidence="3" type="ORF">VTL71DRAFT_8275</name>
</gene>
<feature type="transmembrane region" description="Helical" evidence="1">
    <location>
        <begin position="12"/>
        <end position="33"/>
    </location>
</feature>
<organism evidence="3 4">
    <name type="scientific">Oculimacula yallundae</name>
    <dbReference type="NCBI Taxonomy" id="86028"/>
    <lineage>
        <taxon>Eukaryota</taxon>
        <taxon>Fungi</taxon>
        <taxon>Dikarya</taxon>
        <taxon>Ascomycota</taxon>
        <taxon>Pezizomycotina</taxon>
        <taxon>Leotiomycetes</taxon>
        <taxon>Helotiales</taxon>
        <taxon>Ploettnerulaceae</taxon>
        <taxon>Oculimacula</taxon>
    </lineage>
</organism>
<comment type="caution">
    <text evidence="3">The sequence shown here is derived from an EMBL/GenBank/DDBJ whole genome shotgun (WGS) entry which is preliminary data.</text>
</comment>
<dbReference type="Pfam" id="PF24803">
    <property type="entry name" value="DUF7704"/>
    <property type="match status" value="1"/>
</dbReference>
<feature type="domain" description="DUF7704" evidence="2">
    <location>
        <begin position="6"/>
        <end position="147"/>
    </location>
</feature>
<dbReference type="PANTHER" id="PTHR37019">
    <property type="entry name" value="CHROMOSOME 1, WHOLE GENOME SHOTGUN SEQUENCE"/>
    <property type="match status" value="1"/>
</dbReference>
<dbReference type="Proteomes" id="UP001595075">
    <property type="component" value="Unassembled WGS sequence"/>
</dbReference>
<feature type="transmembrane region" description="Helical" evidence="1">
    <location>
        <begin position="53"/>
        <end position="74"/>
    </location>
</feature>
<protein>
    <recommendedName>
        <fullName evidence="2">DUF7704 domain-containing protein</fullName>
    </recommendedName>
</protein>
<keyword evidence="1" id="KW-0472">Membrane</keyword>
<accession>A0ABR4CXC3</accession>